<dbReference type="PROSITE" id="PS51733">
    <property type="entry name" value="BPL_LPL_CATALYTIC"/>
    <property type="match status" value="1"/>
</dbReference>
<accession>A0ABN3AY71</accession>
<dbReference type="SUPFAM" id="SSF55681">
    <property type="entry name" value="Class II aaRS and biotin synthetases"/>
    <property type="match status" value="1"/>
</dbReference>
<name>A0ABN3AY71_9MICC</name>
<keyword evidence="3" id="KW-1185">Reference proteome</keyword>
<dbReference type="Pfam" id="PF21948">
    <property type="entry name" value="LplA-B_cat"/>
    <property type="match status" value="1"/>
</dbReference>
<sequence length="237" mass="24958">MIPRAWSEGRLQVLHELSSGAAADMERGLTLLRAAAAGDLGPTLRLYRPQPTVAFGQRDTRLPGFGTASDAARTHGFEPLVRKAGGRAAAYHHGCLIVDHIEPHHDAVAGSHARFRLLGEILAKSLWRVGVDARMGQIPGEYCPGEFSVHGVDGTQAVKLVGTAQRVISGAWLFSSVIVVEDSASIRSVLEATYSALELPWQPSTAGAAEDLVPGLTVEAVASAVVAAYEDVAAPVP</sequence>
<dbReference type="InterPro" id="IPR045864">
    <property type="entry name" value="aa-tRNA-synth_II/BPL/LPL"/>
</dbReference>
<gene>
    <name evidence="2" type="ORF">GCM10009784_22310</name>
</gene>
<evidence type="ECO:0000313" key="3">
    <source>
        <dbReference type="Proteomes" id="UP001500974"/>
    </source>
</evidence>
<dbReference type="RefSeq" id="WP_346028319.1">
    <property type="nucleotide sequence ID" value="NZ_BAAAON010000002.1"/>
</dbReference>
<reference evidence="2 3" key="1">
    <citation type="journal article" date="2019" name="Int. J. Syst. Evol. Microbiol.">
        <title>The Global Catalogue of Microorganisms (GCM) 10K type strain sequencing project: providing services to taxonomists for standard genome sequencing and annotation.</title>
        <authorList>
            <consortium name="The Broad Institute Genomics Platform"/>
            <consortium name="The Broad Institute Genome Sequencing Center for Infectious Disease"/>
            <person name="Wu L."/>
            <person name="Ma J."/>
        </authorList>
    </citation>
    <scope>NUCLEOTIDE SEQUENCE [LARGE SCALE GENOMIC DNA]</scope>
    <source>
        <strain evidence="2 3">JCM 14917</strain>
    </source>
</reference>
<dbReference type="EMBL" id="BAAAON010000002">
    <property type="protein sequence ID" value="GAA2176321.1"/>
    <property type="molecule type" value="Genomic_DNA"/>
</dbReference>
<dbReference type="Gene3D" id="3.30.930.10">
    <property type="entry name" value="Bira Bifunctional Protein, Domain 2"/>
    <property type="match status" value="1"/>
</dbReference>
<dbReference type="Proteomes" id="UP001500974">
    <property type="component" value="Unassembled WGS sequence"/>
</dbReference>
<protein>
    <recommendedName>
        <fullName evidence="1">BPL/LPL catalytic domain-containing protein</fullName>
    </recommendedName>
</protein>
<feature type="domain" description="BPL/LPL catalytic" evidence="1">
    <location>
        <begin position="38"/>
        <end position="237"/>
    </location>
</feature>
<proteinExistence type="predicted"/>
<evidence type="ECO:0000313" key="2">
    <source>
        <dbReference type="EMBL" id="GAA2176321.1"/>
    </source>
</evidence>
<comment type="caution">
    <text evidence="2">The sequence shown here is derived from an EMBL/GenBank/DDBJ whole genome shotgun (WGS) entry which is preliminary data.</text>
</comment>
<organism evidence="2 3">
    <name type="scientific">Arthrobacter parietis</name>
    <dbReference type="NCBI Taxonomy" id="271434"/>
    <lineage>
        <taxon>Bacteria</taxon>
        <taxon>Bacillati</taxon>
        <taxon>Actinomycetota</taxon>
        <taxon>Actinomycetes</taxon>
        <taxon>Micrococcales</taxon>
        <taxon>Micrococcaceae</taxon>
        <taxon>Arthrobacter</taxon>
    </lineage>
</organism>
<dbReference type="InterPro" id="IPR004143">
    <property type="entry name" value="BPL_LPL_catalytic"/>
</dbReference>
<evidence type="ECO:0000259" key="1">
    <source>
        <dbReference type="PROSITE" id="PS51733"/>
    </source>
</evidence>